<gene>
    <name evidence="2" type="ORF">EGN60_01830</name>
    <name evidence="3" type="ORF">FJM01_01695</name>
</gene>
<name>A0A3G8LH81_9MOLU</name>
<organism evidence="2 4">
    <name type="scientific">Mycoplasma struthionis</name>
    <dbReference type="NCBI Taxonomy" id="538220"/>
    <lineage>
        <taxon>Bacteria</taxon>
        <taxon>Bacillati</taxon>
        <taxon>Mycoplasmatota</taxon>
        <taxon>Mollicutes</taxon>
        <taxon>Mycoplasmataceae</taxon>
        <taxon>Mycoplasma</taxon>
    </lineage>
</organism>
<feature type="domain" description="Smf/DprA SLOG" evidence="1">
    <location>
        <begin position="48"/>
        <end position="249"/>
    </location>
</feature>
<dbReference type="Pfam" id="PF02481">
    <property type="entry name" value="DNA_processg_A"/>
    <property type="match status" value="1"/>
</dbReference>
<evidence type="ECO:0000313" key="3">
    <source>
        <dbReference type="EMBL" id="TPI01948.1"/>
    </source>
</evidence>
<reference evidence="2 4" key="1">
    <citation type="submission" date="2018-11" db="EMBL/GenBank/DDBJ databases">
        <title>Genome sequence of Mycoplasma struthionis sp. nov.</title>
        <authorList>
            <person name="Spergser J."/>
        </authorList>
    </citation>
    <scope>NUCLEOTIDE SEQUENCE [LARGE SCALE GENOMIC DNA]</scope>
    <source>
        <strain evidence="2 4">237IA</strain>
    </source>
</reference>
<dbReference type="AlphaFoldDB" id="A0A3G8LH81"/>
<dbReference type="GO" id="GO:0009294">
    <property type="term" value="P:DNA-mediated transformation"/>
    <property type="evidence" value="ECO:0007669"/>
    <property type="project" value="InterPro"/>
</dbReference>
<dbReference type="KEGG" id="mstr:EGN60_01830"/>
<accession>A0A3G8LH81</accession>
<dbReference type="Proteomes" id="UP000317904">
    <property type="component" value="Unassembled WGS sequence"/>
</dbReference>
<protein>
    <submittedName>
        <fullName evidence="2">DNA processing protein, SMF family</fullName>
    </submittedName>
</protein>
<keyword evidence="4" id="KW-1185">Reference proteome</keyword>
<dbReference type="EMBL" id="CP034044">
    <property type="protein sequence ID" value="AZG68697.1"/>
    <property type="molecule type" value="Genomic_DNA"/>
</dbReference>
<dbReference type="Proteomes" id="UP000275883">
    <property type="component" value="Chromosome"/>
</dbReference>
<evidence type="ECO:0000259" key="1">
    <source>
        <dbReference type="Pfam" id="PF02481"/>
    </source>
</evidence>
<sequence length="250" mass="29253">MNEFILFFNYKYKGDWDNIYNAFRNKEIIPKEQMKEFLEKNDIINVKFFSILDENYPKSLSVLKKPPFVFYYSGDLKILENPNKICLTGNLENEHTLEFLNNIPEIKEDVVFISEYWSGYDKKLVNELINKKGKVIIIVSCGLDYAKSKLLEPHLFNHPNVLIITEYPNFYHPTKKSIFTRQRVTSALSEKLVLVATKENKNNPLVEQFLDLGKNIACFFISKDEKNDNNIYLINSGAELINNFQDALKL</sequence>
<dbReference type="Gene3D" id="3.40.50.450">
    <property type="match status" value="1"/>
</dbReference>
<reference evidence="3 5" key="2">
    <citation type="submission" date="2019-06" db="EMBL/GenBank/DDBJ databases">
        <title>A comparative genomics study of ostrich specific Mycoplasmas.</title>
        <authorList>
            <person name="Botes A."/>
            <person name="Nel T."/>
        </authorList>
    </citation>
    <scope>NUCLEOTIDE SEQUENCE [LARGE SCALE GENOMIC DNA]</scope>
    <source>
        <strain evidence="3 5">Ms01</strain>
    </source>
</reference>
<accession>A0A502M8Y8</accession>
<dbReference type="RefSeq" id="WP_124724391.1">
    <property type="nucleotide sequence ID" value="NZ_CP034044.1"/>
</dbReference>
<proteinExistence type="predicted"/>
<dbReference type="OrthoDB" id="9785707at2"/>
<dbReference type="EMBL" id="VFSY01000023">
    <property type="protein sequence ID" value="TPI01948.1"/>
    <property type="molecule type" value="Genomic_DNA"/>
</dbReference>
<evidence type="ECO:0000313" key="5">
    <source>
        <dbReference type="Proteomes" id="UP000317904"/>
    </source>
</evidence>
<dbReference type="InterPro" id="IPR057666">
    <property type="entry name" value="DrpA_SLOG"/>
</dbReference>
<evidence type="ECO:0000313" key="2">
    <source>
        <dbReference type="EMBL" id="AZG68697.1"/>
    </source>
</evidence>
<evidence type="ECO:0000313" key="4">
    <source>
        <dbReference type="Proteomes" id="UP000275883"/>
    </source>
</evidence>